<dbReference type="InterPro" id="IPR002110">
    <property type="entry name" value="Ankyrin_rpt"/>
</dbReference>
<feature type="repeat" description="ANK" evidence="3">
    <location>
        <begin position="17"/>
        <end position="49"/>
    </location>
</feature>
<evidence type="ECO:0000313" key="5">
    <source>
        <dbReference type="Proteomes" id="UP000018144"/>
    </source>
</evidence>
<keyword evidence="2 3" id="KW-0040">ANK repeat</keyword>
<dbReference type="PANTHER" id="PTHR24126:SF14">
    <property type="entry name" value="ANK_REP_REGION DOMAIN-CONTAINING PROTEIN"/>
    <property type="match status" value="1"/>
</dbReference>
<reference evidence="4 5" key="1">
    <citation type="journal article" date="2013" name="PLoS Genet.">
        <title>The genome and development-dependent transcriptomes of Pyronema confluens: a window into fungal evolution.</title>
        <authorList>
            <person name="Traeger S."/>
            <person name="Altegoer F."/>
            <person name="Freitag M."/>
            <person name="Gabaldon T."/>
            <person name="Kempken F."/>
            <person name="Kumar A."/>
            <person name="Marcet-Houben M."/>
            <person name="Poggeler S."/>
            <person name="Stajich J.E."/>
            <person name="Nowrousian M."/>
        </authorList>
    </citation>
    <scope>NUCLEOTIDE SEQUENCE [LARGE SCALE GENOMIC DNA]</scope>
    <source>
        <strain evidence="5">CBS 100304</strain>
        <tissue evidence="4">Vegetative mycelium</tissue>
    </source>
</reference>
<dbReference type="AlphaFoldDB" id="U4LS59"/>
<organism evidence="4 5">
    <name type="scientific">Pyronema omphalodes (strain CBS 100304)</name>
    <name type="common">Pyronema confluens</name>
    <dbReference type="NCBI Taxonomy" id="1076935"/>
    <lineage>
        <taxon>Eukaryota</taxon>
        <taxon>Fungi</taxon>
        <taxon>Dikarya</taxon>
        <taxon>Ascomycota</taxon>
        <taxon>Pezizomycotina</taxon>
        <taxon>Pezizomycetes</taxon>
        <taxon>Pezizales</taxon>
        <taxon>Pyronemataceae</taxon>
        <taxon>Pyronema</taxon>
    </lineage>
</organism>
<evidence type="ECO:0000256" key="1">
    <source>
        <dbReference type="ARBA" id="ARBA00022737"/>
    </source>
</evidence>
<accession>U4LS59</accession>
<dbReference type="PROSITE" id="PS50088">
    <property type="entry name" value="ANK_REPEAT"/>
    <property type="match status" value="1"/>
</dbReference>
<dbReference type="EMBL" id="HF935427">
    <property type="protein sequence ID" value="CCX30146.1"/>
    <property type="molecule type" value="Genomic_DNA"/>
</dbReference>
<dbReference type="Gene3D" id="1.25.40.20">
    <property type="entry name" value="Ankyrin repeat-containing domain"/>
    <property type="match status" value="1"/>
</dbReference>
<dbReference type="Pfam" id="PF12796">
    <property type="entry name" value="Ank_2"/>
    <property type="match status" value="1"/>
</dbReference>
<name>U4LS59_PYROM</name>
<evidence type="ECO:0000256" key="2">
    <source>
        <dbReference type="ARBA" id="ARBA00023043"/>
    </source>
</evidence>
<dbReference type="SMART" id="SM00248">
    <property type="entry name" value="ANK"/>
    <property type="match status" value="2"/>
</dbReference>
<keyword evidence="1" id="KW-0677">Repeat</keyword>
<protein>
    <submittedName>
        <fullName evidence="4">Similar to Putative ankyrin repeat protein RF_0381 acc. no. Q4UMH6</fullName>
    </submittedName>
</protein>
<evidence type="ECO:0000313" key="4">
    <source>
        <dbReference type="EMBL" id="CCX30146.1"/>
    </source>
</evidence>
<gene>
    <name evidence="4" type="ORF">PCON_08248</name>
</gene>
<dbReference type="OrthoDB" id="3547123at2759"/>
<dbReference type="PANTHER" id="PTHR24126">
    <property type="entry name" value="ANKYRIN REPEAT, PH AND SEC7 DOMAIN CONTAINING PROTEIN SECG-RELATED"/>
    <property type="match status" value="1"/>
</dbReference>
<dbReference type="PROSITE" id="PS50297">
    <property type="entry name" value="ANK_REP_REGION"/>
    <property type="match status" value="1"/>
</dbReference>
<sequence length="190" mass="21041">MFLFARKGASINEADSDGAMPIHYAALCDNVGVFKALVVSGADFNARTRFGKTAFHVAISTHSLEVLGYLLESNGVLPPDINRGHLLNVVTWAELGHWGRGSKIKREATLDLLREKAKSIGETAGESDDILVDWKRASFSASHKAKFQYSSMNGYLSLVFEGSLLRRVEFKFYSMITNSGSLVYIQRDPY</sequence>
<dbReference type="InterPro" id="IPR036770">
    <property type="entry name" value="Ankyrin_rpt-contain_sf"/>
</dbReference>
<proteinExistence type="predicted"/>
<keyword evidence="5" id="KW-1185">Reference proteome</keyword>
<dbReference type="SUPFAM" id="SSF48403">
    <property type="entry name" value="Ankyrin repeat"/>
    <property type="match status" value="1"/>
</dbReference>
<dbReference type="Proteomes" id="UP000018144">
    <property type="component" value="Unassembled WGS sequence"/>
</dbReference>
<evidence type="ECO:0000256" key="3">
    <source>
        <dbReference type="PROSITE-ProRule" id="PRU00023"/>
    </source>
</evidence>